<dbReference type="Pfam" id="PF02014">
    <property type="entry name" value="Reeler"/>
    <property type="match status" value="1"/>
</dbReference>
<dbReference type="PANTHER" id="PTHR46902:SF1">
    <property type="entry name" value="DOMON DOMAIN-CONTAINING PROTEIN FRRS1L"/>
    <property type="match status" value="1"/>
</dbReference>
<dbReference type="RefSeq" id="XP_009059055.1">
    <property type="nucleotide sequence ID" value="XM_009060807.1"/>
</dbReference>
<dbReference type="OMA" id="THVANSE"/>
<dbReference type="GO" id="GO:0016020">
    <property type="term" value="C:membrane"/>
    <property type="evidence" value="ECO:0007669"/>
    <property type="project" value="UniProtKB-SubCell"/>
</dbReference>
<keyword evidence="3" id="KW-0408">Iron</keyword>
<dbReference type="KEGG" id="lgi:LOTGIDRAFT_164312"/>
<comment type="cofactor">
    <cofactor evidence="1">
        <name>heme b</name>
        <dbReference type="ChEBI" id="CHEBI:60344"/>
    </cofactor>
</comment>
<dbReference type="CTD" id="20239706"/>
<evidence type="ECO:0000313" key="7">
    <source>
        <dbReference type="Proteomes" id="UP000030746"/>
    </source>
</evidence>
<evidence type="ECO:0000256" key="3">
    <source>
        <dbReference type="ARBA" id="ARBA00023004"/>
    </source>
</evidence>
<dbReference type="PROSITE" id="PS50836">
    <property type="entry name" value="DOMON"/>
    <property type="match status" value="1"/>
</dbReference>
<organism evidence="6 7">
    <name type="scientific">Lottia gigantea</name>
    <name type="common">Giant owl limpet</name>
    <dbReference type="NCBI Taxonomy" id="225164"/>
    <lineage>
        <taxon>Eukaryota</taxon>
        <taxon>Metazoa</taxon>
        <taxon>Spiralia</taxon>
        <taxon>Lophotrochozoa</taxon>
        <taxon>Mollusca</taxon>
        <taxon>Gastropoda</taxon>
        <taxon>Patellogastropoda</taxon>
        <taxon>Lottioidea</taxon>
        <taxon>Lottiidae</taxon>
        <taxon>Lottia</taxon>
    </lineage>
</organism>
<dbReference type="InterPro" id="IPR042789">
    <property type="entry name" value="FRRS1L"/>
</dbReference>
<keyword evidence="7" id="KW-1185">Reference proteome</keyword>
<evidence type="ECO:0000259" key="4">
    <source>
        <dbReference type="PROSITE" id="PS50836"/>
    </source>
</evidence>
<dbReference type="PANTHER" id="PTHR46902">
    <property type="entry name" value="DOMON DOMAIN-CONTAINING PROTEIN FRRS1L"/>
    <property type="match status" value="1"/>
</dbReference>
<dbReference type="SMART" id="SM00664">
    <property type="entry name" value="DoH"/>
    <property type="match status" value="1"/>
</dbReference>
<dbReference type="GO" id="GO:0099072">
    <property type="term" value="P:regulation of postsynaptic membrane neurotransmitter receptor levels"/>
    <property type="evidence" value="ECO:0007669"/>
    <property type="project" value="TreeGrafter"/>
</dbReference>
<dbReference type="Proteomes" id="UP000030746">
    <property type="component" value="Unassembled WGS sequence"/>
</dbReference>
<feature type="domain" description="Reelin" evidence="5">
    <location>
        <begin position="7"/>
        <end position="178"/>
    </location>
</feature>
<dbReference type="InterPro" id="IPR002861">
    <property type="entry name" value="Reeler_dom"/>
</dbReference>
<proteinExistence type="predicted"/>
<name>V4AAS2_LOTGI</name>
<dbReference type="GO" id="GO:1900449">
    <property type="term" value="P:regulation of glutamate receptor signaling pathway"/>
    <property type="evidence" value="ECO:0007669"/>
    <property type="project" value="InterPro"/>
</dbReference>
<dbReference type="OrthoDB" id="6418377at2759"/>
<dbReference type="InterPro" id="IPR042307">
    <property type="entry name" value="Reeler_sf"/>
</dbReference>
<dbReference type="CDD" id="cd09628">
    <property type="entry name" value="DOMON_SDR_2_like"/>
    <property type="match status" value="1"/>
</dbReference>
<gene>
    <name evidence="6" type="ORF">LOTGIDRAFT_164312</name>
</gene>
<feature type="domain" description="DOMON" evidence="4">
    <location>
        <begin position="205"/>
        <end position="322"/>
    </location>
</feature>
<protein>
    <recommendedName>
        <fullName evidence="8">Reelin domain-containing protein</fullName>
    </recommendedName>
</protein>
<dbReference type="InterPro" id="IPR005018">
    <property type="entry name" value="DOMON_domain"/>
</dbReference>
<reference evidence="6 7" key="1">
    <citation type="journal article" date="2013" name="Nature">
        <title>Insights into bilaterian evolution from three spiralian genomes.</title>
        <authorList>
            <person name="Simakov O."/>
            <person name="Marletaz F."/>
            <person name="Cho S.J."/>
            <person name="Edsinger-Gonzales E."/>
            <person name="Havlak P."/>
            <person name="Hellsten U."/>
            <person name="Kuo D.H."/>
            <person name="Larsson T."/>
            <person name="Lv J."/>
            <person name="Arendt D."/>
            <person name="Savage R."/>
            <person name="Osoegawa K."/>
            <person name="de Jong P."/>
            <person name="Grimwood J."/>
            <person name="Chapman J.A."/>
            <person name="Shapiro H."/>
            <person name="Aerts A."/>
            <person name="Otillar R.P."/>
            <person name="Terry A.Y."/>
            <person name="Boore J.L."/>
            <person name="Grigoriev I.V."/>
            <person name="Lindberg D.R."/>
            <person name="Seaver E.C."/>
            <person name="Weisblat D.A."/>
            <person name="Putnam N.H."/>
            <person name="Rokhsar D.S."/>
        </authorList>
    </citation>
    <scope>NUCLEOTIDE SEQUENCE [LARGE SCALE GENOMIC DNA]</scope>
</reference>
<dbReference type="HOGENOM" id="CLU_736281_0_0_1"/>
<dbReference type="AlphaFoldDB" id="V4AAS2"/>
<sequence length="376" mass="42212">MSFKLNINLVRGFAEGPPTSTCITQFPKHENAEKQQTGTPPFKITVDPASYKPSETITVGLETLQQVNKTFQGILVSAHRKSGNREEILGMFTEVQIEKMKTLSCFGGKSNVAVHKNNNPVDSLVVKWIPHFNYGDVEFRATFLENFTTFWTGITADLKASSSDMIKTADYQLPTIQPFTAINWEKCGESYGCFYHPDGCTGTDCSAGLTYKSNSDGTFTFEMEAKAEGYVSMAISKDKKMGEDESIVCTADGSRFTIQYGYNSEHYVDRQYTKGLTNVAVQKSDGKVRCRFTRRKITSLKMGEFTFNLNEPWFLQLAWGYTFIDTDVISKHKEEPIVTSSMVDLTQYNIHTTSSSTNQFYSSSLIIFVFIISSLV</sequence>
<evidence type="ECO:0000256" key="2">
    <source>
        <dbReference type="ARBA" id="ARBA00004141"/>
    </source>
</evidence>
<dbReference type="EMBL" id="KB202444">
    <property type="protein sequence ID" value="ESO90386.1"/>
    <property type="molecule type" value="Genomic_DNA"/>
</dbReference>
<dbReference type="Gene3D" id="2.60.40.4060">
    <property type="entry name" value="Reeler domain"/>
    <property type="match status" value="1"/>
</dbReference>
<evidence type="ECO:0000313" key="6">
    <source>
        <dbReference type="EMBL" id="ESO90386.1"/>
    </source>
</evidence>
<dbReference type="CDD" id="cd08544">
    <property type="entry name" value="Reeler"/>
    <property type="match status" value="1"/>
</dbReference>
<evidence type="ECO:0008006" key="8">
    <source>
        <dbReference type="Google" id="ProtNLM"/>
    </source>
</evidence>
<dbReference type="GeneID" id="20239706"/>
<evidence type="ECO:0000256" key="1">
    <source>
        <dbReference type="ARBA" id="ARBA00001970"/>
    </source>
</evidence>
<comment type="subcellular location">
    <subcellularLocation>
        <location evidence="2">Membrane</location>
        <topology evidence="2">Multi-pass membrane protein</topology>
    </subcellularLocation>
</comment>
<accession>V4AAS2</accession>
<dbReference type="STRING" id="225164.V4AAS2"/>
<dbReference type="Pfam" id="PF03351">
    <property type="entry name" value="DOMON"/>
    <property type="match status" value="1"/>
</dbReference>
<evidence type="ECO:0000259" key="5">
    <source>
        <dbReference type="PROSITE" id="PS51019"/>
    </source>
</evidence>
<dbReference type="PROSITE" id="PS51019">
    <property type="entry name" value="REELIN"/>
    <property type="match status" value="1"/>
</dbReference>